<keyword evidence="5" id="KW-0862">Zinc</keyword>
<dbReference type="PANTHER" id="PTHR40626:SF7">
    <property type="entry name" value="TRANSCRIPTION FACTOR, PUTATIVE (AFU_ORTHOLOGUE AFUA_1G04110)-RELATED"/>
    <property type="match status" value="1"/>
</dbReference>
<dbReference type="PROSITE" id="PS00028">
    <property type="entry name" value="ZINC_FINGER_C2H2_1"/>
    <property type="match status" value="1"/>
</dbReference>
<evidence type="ECO:0000256" key="5">
    <source>
        <dbReference type="ARBA" id="ARBA00022833"/>
    </source>
</evidence>
<feature type="compositionally biased region" description="Polar residues" evidence="8">
    <location>
        <begin position="81"/>
        <end position="92"/>
    </location>
</feature>
<evidence type="ECO:0000256" key="8">
    <source>
        <dbReference type="SAM" id="MobiDB-lite"/>
    </source>
</evidence>
<dbReference type="InterPro" id="IPR013087">
    <property type="entry name" value="Znf_C2H2_type"/>
</dbReference>
<dbReference type="GO" id="GO:0000785">
    <property type="term" value="C:chromatin"/>
    <property type="evidence" value="ECO:0007669"/>
    <property type="project" value="TreeGrafter"/>
</dbReference>
<dbReference type="InterPro" id="IPR036236">
    <property type="entry name" value="Znf_C2H2_sf"/>
</dbReference>
<reference evidence="10" key="1">
    <citation type="journal article" date="2023" name="IMA Fungus">
        <title>Comparative genomic study of the Penicillium genus elucidates a diverse pangenome and 15 lateral gene transfer events.</title>
        <authorList>
            <person name="Petersen C."/>
            <person name="Sorensen T."/>
            <person name="Nielsen M.R."/>
            <person name="Sondergaard T.E."/>
            <person name="Sorensen J.L."/>
            <person name="Fitzpatrick D.A."/>
            <person name="Frisvad J.C."/>
            <person name="Nielsen K.L."/>
        </authorList>
    </citation>
    <scope>NUCLEOTIDE SEQUENCE</scope>
    <source>
        <strain evidence="10">IBT 17514</strain>
    </source>
</reference>
<sequence>MLSIAVRKDTGERPFKCKTCGRAYARSDVLNRHIRHHHGKGEGNDSKESTMPDASGLLGRSSPSVNSSPGRTEGAAAGNGRLTSEEPSSSPHNTPPECPTPEDLVARDISNNDWNVADYADYADHMSGLSNHCPHEVPQPFEDSHTLEVQMVDDKCVSQPPTILSPGATINHFDPNLDWSLGPTQISACGGAPNVLPTNIDFGTILLDWYPLSPTTRREQHASISPKDGISNEQFERVRRLWPTRRRAVTFSPSPLCWDDILLYPEANIFSSTSLKILASLELTAMRESSWGFTEFCRGRLVQLMARYAPVPVNDIQGASPPSLAPWNGEPPPTDILDLCLDLYFGQFHVHLPFVHPGTFDASITPEILLFPMCLIGMMILNRRSAHQLIADYLPGTIRHCRAELGSQGARHCPAPDILTVLGSSCLVLFIAASTAEVAFEEERQELYREALSLANERGLFSSPNYSFSLMQAVVDDDVIWKGWARIQSAQILTACLVLADAYSANMLGISAVLSPGQIHMPLVCSDALFKAHSSNKWRSLMGDGDPWNPPLSVVFDKQNLPPRLTRRDLQTTLSLIWLHVLKTRDHLECQKSSIPSSMDEVPTLSSGPRDSIGPPSATSSLCLFYKVHGSELNDGNTNSLILWHYLCISLTTSSTVIEDAAGRNGPEAAKAAVESLRLWAGTPSGRRACLHAAQILVTINRHCRSDGMMLHSEIALFNAGLVMGFYLFTAADCIPAGGSCYDLFDEVDWVEVGSLGLEPEPLETNNCSLTSPAAVFIRDGGPVSFHGAQFYSAYGASRRTFMNVASQLEEVGKWNVQEYCSVLRIISDTLFTSDSQSTGP</sequence>
<evidence type="ECO:0000313" key="10">
    <source>
        <dbReference type="EMBL" id="KAJ5726912.1"/>
    </source>
</evidence>
<keyword evidence="4 7" id="KW-0863">Zinc-finger</keyword>
<feature type="compositionally biased region" description="Polar residues" evidence="8">
    <location>
        <begin position="61"/>
        <end position="70"/>
    </location>
</feature>
<dbReference type="InterPro" id="IPR051059">
    <property type="entry name" value="VerF-like"/>
</dbReference>
<dbReference type="SUPFAM" id="SSF57667">
    <property type="entry name" value="beta-beta-alpha zinc fingers"/>
    <property type="match status" value="1"/>
</dbReference>
<dbReference type="InterPro" id="IPR007219">
    <property type="entry name" value="XnlR_reg_dom"/>
</dbReference>
<feature type="compositionally biased region" description="Basic and acidic residues" evidence="8">
    <location>
        <begin position="40"/>
        <end position="50"/>
    </location>
</feature>
<name>A0AAD6MW29_9EURO</name>
<comment type="caution">
    <text evidence="10">The sequence shown here is derived from an EMBL/GenBank/DDBJ whole genome shotgun (WGS) entry which is preliminary data.</text>
</comment>
<dbReference type="GO" id="GO:0005634">
    <property type="term" value="C:nucleus"/>
    <property type="evidence" value="ECO:0007669"/>
    <property type="project" value="UniProtKB-SubCell"/>
</dbReference>
<reference evidence="10" key="2">
    <citation type="submission" date="2023-01" db="EMBL/GenBank/DDBJ databases">
        <authorList>
            <person name="Petersen C."/>
        </authorList>
    </citation>
    <scope>NUCLEOTIDE SEQUENCE</scope>
    <source>
        <strain evidence="10">IBT 17514</strain>
    </source>
</reference>
<dbReference type="Gene3D" id="3.30.160.60">
    <property type="entry name" value="Classic Zinc Finger"/>
    <property type="match status" value="1"/>
</dbReference>
<gene>
    <name evidence="10" type="ORF">N7493_005939</name>
</gene>
<organism evidence="10 11">
    <name type="scientific">Penicillium malachiteum</name>
    <dbReference type="NCBI Taxonomy" id="1324776"/>
    <lineage>
        <taxon>Eukaryota</taxon>
        <taxon>Fungi</taxon>
        <taxon>Dikarya</taxon>
        <taxon>Ascomycota</taxon>
        <taxon>Pezizomycotina</taxon>
        <taxon>Eurotiomycetes</taxon>
        <taxon>Eurotiomycetidae</taxon>
        <taxon>Eurotiales</taxon>
        <taxon>Aspergillaceae</taxon>
        <taxon>Penicillium</taxon>
    </lineage>
</organism>
<feature type="domain" description="C2H2-type" evidence="9">
    <location>
        <begin position="15"/>
        <end position="42"/>
    </location>
</feature>
<keyword evidence="11" id="KW-1185">Reference proteome</keyword>
<evidence type="ECO:0000256" key="3">
    <source>
        <dbReference type="ARBA" id="ARBA00022737"/>
    </source>
</evidence>
<dbReference type="GO" id="GO:0006351">
    <property type="term" value="P:DNA-templated transcription"/>
    <property type="evidence" value="ECO:0007669"/>
    <property type="project" value="InterPro"/>
</dbReference>
<evidence type="ECO:0000256" key="1">
    <source>
        <dbReference type="ARBA" id="ARBA00004123"/>
    </source>
</evidence>
<dbReference type="CDD" id="cd12148">
    <property type="entry name" value="fungal_TF_MHR"/>
    <property type="match status" value="1"/>
</dbReference>
<evidence type="ECO:0000256" key="6">
    <source>
        <dbReference type="ARBA" id="ARBA00023242"/>
    </source>
</evidence>
<keyword evidence="6" id="KW-0539">Nucleus</keyword>
<feature type="region of interest" description="Disordered" evidence="8">
    <location>
        <begin position="36"/>
        <end position="105"/>
    </location>
</feature>
<dbReference type="AlphaFoldDB" id="A0AAD6MW29"/>
<evidence type="ECO:0000256" key="2">
    <source>
        <dbReference type="ARBA" id="ARBA00022723"/>
    </source>
</evidence>
<dbReference type="Pfam" id="PF04082">
    <property type="entry name" value="Fungal_trans"/>
    <property type="match status" value="1"/>
</dbReference>
<evidence type="ECO:0000313" key="11">
    <source>
        <dbReference type="Proteomes" id="UP001215712"/>
    </source>
</evidence>
<evidence type="ECO:0000259" key="9">
    <source>
        <dbReference type="PROSITE" id="PS50157"/>
    </source>
</evidence>
<evidence type="ECO:0000256" key="7">
    <source>
        <dbReference type="PROSITE-ProRule" id="PRU00042"/>
    </source>
</evidence>
<dbReference type="Proteomes" id="UP001215712">
    <property type="component" value="Unassembled WGS sequence"/>
</dbReference>
<comment type="subcellular location">
    <subcellularLocation>
        <location evidence="1">Nucleus</location>
    </subcellularLocation>
</comment>
<dbReference type="PANTHER" id="PTHR40626">
    <property type="entry name" value="MIP31509P"/>
    <property type="match status" value="1"/>
</dbReference>
<dbReference type="EMBL" id="JAQJAN010000007">
    <property type="protein sequence ID" value="KAJ5726912.1"/>
    <property type="molecule type" value="Genomic_DNA"/>
</dbReference>
<dbReference type="GO" id="GO:0008270">
    <property type="term" value="F:zinc ion binding"/>
    <property type="evidence" value="ECO:0007669"/>
    <property type="project" value="UniProtKB-KW"/>
</dbReference>
<keyword evidence="2" id="KW-0479">Metal-binding</keyword>
<keyword evidence="3" id="KW-0677">Repeat</keyword>
<protein>
    <recommendedName>
        <fullName evidence="9">C2H2-type domain-containing protein</fullName>
    </recommendedName>
</protein>
<evidence type="ECO:0000256" key="4">
    <source>
        <dbReference type="ARBA" id="ARBA00022771"/>
    </source>
</evidence>
<dbReference type="PROSITE" id="PS50157">
    <property type="entry name" value="ZINC_FINGER_C2H2_2"/>
    <property type="match status" value="1"/>
</dbReference>
<proteinExistence type="predicted"/>
<dbReference type="GO" id="GO:0000978">
    <property type="term" value="F:RNA polymerase II cis-regulatory region sequence-specific DNA binding"/>
    <property type="evidence" value="ECO:0007669"/>
    <property type="project" value="InterPro"/>
</dbReference>
<dbReference type="FunFam" id="3.30.160.60:FF:000446">
    <property type="entry name" value="Zinc finger protein"/>
    <property type="match status" value="1"/>
</dbReference>
<dbReference type="GO" id="GO:0000981">
    <property type="term" value="F:DNA-binding transcription factor activity, RNA polymerase II-specific"/>
    <property type="evidence" value="ECO:0007669"/>
    <property type="project" value="InterPro"/>
</dbReference>
<accession>A0AAD6MW29</accession>